<protein>
    <submittedName>
        <fullName evidence="2">Pantothenate kinase</fullName>
    </submittedName>
</protein>
<dbReference type="PANTHER" id="PTHR10285">
    <property type="entry name" value="URIDINE KINASE"/>
    <property type="match status" value="1"/>
</dbReference>
<evidence type="ECO:0000259" key="1">
    <source>
        <dbReference type="Pfam" id="PF00485"/>
    </source>
</evidence>
<dbReference type="NCBIfam" id="NF006743">
    <property type="entry name" value="PRK09270.1-2"/>
    <property type="match status" value="1"/>
</dbReference>
<sequence length="200" mass="21997">MTDLVDRARGLIAPGRRSVLGLAGPPGAGKSTLAAELVADLGEAAVVVPLDGFHLHDDELARLGRADRKGAPDTFDVAGYVALLRRLRSEDVVYAPLFDREREQSLAGAIPVLPEHRLVVTEGNYLLLDQPGWRDVRPLLDECWYVDLDDAVRVERLVSRHEGHGRTRRAAEEWVTRSDEANARLVVPTRERADLVVTAG</sequence>
<reference evidence="2 3" key="1">
    <citation type="submission" date="2020-07" db="EMBL/GenBank/DDBJ databases">
        <title>Sequencing the genomes of 1000 actinobacteria strains.</title>
        <authorList>
            <person name="Klenk H.-P."/>
        </authorList>
    </citation>
    <scope>NUCLEOTIDE SEQUENCE [LARGE SCALE GENOMIC DNA]</scope>
    <source>
        <strain evidence="2 3">DSM 103833</strain>
    </source>
</reference>
<dbReference type="Proteomes" id="UP000530424">
    <property type="component" value="Unassembled WGS sequence"/>
</dbReference>
<dbReference type="Pfam" id="PF00485">
    <property type="entry name" value="PRK"/>
    <property type="match status" value="1"/>
</dbReference>
<dbReference type="GO" id="GO:0005524">
    <property type="term" value="F:ATP binding"/>
    <property type="evidence" value="ECO:0007669"/>
    <property type="project" value="InterPro"/>
</dbReference>
<keyword evidence="2" id="KW-0418">Kinase</keyword>
<dbReference type="InterPro" id="IPR027417">
    <property type="entry name" value="P-loop_NTPase"/>
</dbReference>
<evidence type="ECO:0000313" key="3">
    <source>
        <dbReference type="Proteomes" id="UP000530424"/>
    </source>
</evidence>
<feature type="domain" description="Phosphoribulokinase/uridine kinase" evidence="1">
    <location>
        <begin position="19"/>
        <end position="198"/>
    </location>
</feature>
<keyword evidence="2" id="KW-0808">Transferase</keyword>
<keyword evidence="3" id="KW-1185">Reference proteome</keyword>
<accession>A0A853C719</accession>
<name>A0A853C719_9ACTN</name>
<dbReference type="Gene3D" id="3.40.50.300">
    <property type="entry name" value="P-loop containing nucleotide triphosphate hydrolases"/>
    <property type="match status" value="3"/>
</dbReference>
<dbReference type="EMBL" id="JACCFP010000001">
    <property type="protein sequence ID" value="NYJ02806.1"/>
    <property type="molecule type" value="Genomic_DNA"/>
</dbReference>
<dbReference type="GO" id="GO:0016301">
    <property type="term" value="F:kinase activity"/>
    <property type="evidence" value="ECO:0007669"/>
    <property type="project" value="UniProtKB-KW"/>
</dbReference>
<organism evidence="2 3">
    <name type="scientific">Nocardioides thalensis</name>
    <dbReference type="NCBI Taxonomy" id="1914755"/>
    <lineage>
        <taxon>Bacteria</taxon>
        <taxon>Bacillati</taxon>
        <taxon>Actinomycetota</taxon>
        <taxon>Actinomycetes</taxon>
        <taxon>Propionibacteriales</taxon>
        <taxon>Nocardioidaceae</taxon>
        <taxon>Nocardioides</taxon>
    </lineage>
</organism>
<dbReference type="RefSeq" id="WP_179669123.1">
    <property type="nucleotide sequence ID" value="NZ_JACCFP010000001.1"/>
</dbReference>
<gene>
    <name evidence="2" type="ORF">HNR19_003504</name>
</gene>
<comment type="caution">
    <text evidence="2">The sequence shown here is derived from an EMBL/GenBank/DDBJ whole genome shotgun (WGS) entry which is preliminary data.</text>
</comment>
<dbReference type="InterPro" id="IPR006083">
    <property type="entry name" value="PRK/URK"/>
</dbReference>
<dbReference type="SUPFAM" id="SSF52540">
    <property type="entry name" value="P-loop containing nucleoside triphosphate hydrolases"/>
    <property type="match status" value="1"/>
</dbReference>
<proteinExistence type="predicted"/>
<evidence type="ECO:0000313" key="2">
    <source>
        <dbReference type="EMBL" id="NYJ02806.1"/>
    </source>
</evidence>
<dbReference type="AlphaFoldDB" id="A0A853C719"/>